<dbReference type="Proteomes" id="UP001345219">
    <property type="component" value="Chromosome 6"/>
</dbReference>
<dbReference type="Gene3D" id="1.25.40.10">
    <property type="entry name" value="Tetratricopeptide repeat domain"/>
    <property type="match status" value="1"/>
</dbReference>
<dbReference type="EMBL" id="JAXIOK010000013">
    <property type="protein sequence ID" value="KAK4756395.1"/>
    <property type="molecule type" value="Genomic_DNA"/>
</dbReference>
<dbReference type="InterPro" id="IPR011990">
    <property type="entry name" value="TPR-like_helical_dom_sf"/>
</dbReference>
<comment type="caution">
    <text evidence="1">The sequence shown here is derived from an EMBL/GenBank/DDBJ whole genome shotgun (WGS) entry which is preliminary data.</text>
</comment>
<evidence type="ECO:0000313" key="2">
    <source>
        <dbReference type="Proteomes" id="UP001345219"/>
    </source>
</evidence>
<dbReference type="SMART" id="SM00028">
    <property type="entry name" value="TPR"/>
    <property type="match status" value="1"/>
</dbReference>
<dbReference type="InterPro" id="IPR019734">
    <property type="entry name" value="TPR_rpt"/>
</dbReference>
<sequence length="340" mass="37355">MPTFRSLIGQKKRPWLRGQKVARRYIGEARQLLATQDPSDLALALALLDSALAASPRHEVASELRARCLFCDCRYRDVADMLQDYIPSLRSSIGSGNGSNESGSVASHSSSQQLIRERVKFLPWSSSSVEVHERDSNFKCFSVKELKEKVVTGLPKSSDKKGQWREDESIRNLLAQVKHLVRHRTAAVAVLNAGLHSEAIHHFIKVVEGRQTVPQAFLAECYLGRAAAYRASGRVAEAIADCNKTLALEPTCLQALETRAILFESIRSLPDSLHDLQYLKASDGGGAVHGESSSSAKRIYEGYSAGFRGGGQHSGPDGFNRRPVQSPTTLSDISLRLILF</sequence>
<proteinExistence type="predicted"/>
<gene>
    <name evidence="1" type="ORF">SAY87_006522</name>
</gene>
<name>A0AAN7Q416_9MYRT</name>
<dbReference type="PANTHER" id="PTHR46816">
    <property type="entry name" value="OS01G0273500 PROTEIN"/>
    <property type="match status" value="1"/>
</dbReference>
<keyword evidence="2" id="KW-1185">Reference proteome</keyword>
<organism evidence="1 2">
    <name type="scientific">Trapa incisa</name>
    <dbReference type="NCBI Taxonomy" id="236973"/>
    <lineage>
        <taxon>Eukaryota</taxon>
        <taxon>Viridiplantae</taxon>
        <taxon>Streptophyta</taxon>
        <taxon>Embryophyta</taxon>
        <taxon>Tracheophyta</taxon>
        <taxon>Spermatophyta</taxon>
        <taxon>Magnoliopsida</taxon>
        <taxon>eudicotyledons</taxon>
        <taxon>Gunneridae</taxon>
        <taxon>Pentapetalae</taxon>
        <taxon>rosids</taxon>
        <taxon>malvids</taxon>
        <taxon>Myrtales</taxon>
        <taxon>Lythraceae</taxon>
        <taxon>Trapa</taxon>
    </lineage>
</organism>
<accession>A0AAN7Q416</accession>
<dbReference type="AlphaFoldDB" id="A0AAN7Q416"/>
<evidence type="ECO:0000313" key="1">
    <source>
        <dbReference type="EMBL" id="KAK4756395.1"/>
    </source>
</evidence>
<reference evidence="1 2" key="1">
    <citation type="journal article" date="2023" name="Hortic Res">
        <title>Pangenome of water caltrop reveals structural variations and asymmetric subgenome divergence after allopolyploidization.</title>
        <authorList>
            <person name="Zhang X."/>
            <person name="Chen Y."/>
            <person name="Wang L."/>
            <person name="Yuan Y."/>
            <person name="Fang M."/>
            <person name="Shi L."/>
            <person name="Lu R."/>
            <person name="Comes H.P."/>
            <person name="Ma Y."/>
            <person name="Chen Y."/>
            <person name="Huang G."/>
            <person name="Zhou Y."/>
            <person name="Zheng Z."/>
            <person name="Qiu Y."/>
        </authorList>
    </citation>
    <scope>NUCLEOTIDE SEQUENCE [LARGE SCALE GENOMIC DNA]</scope>
    <source>
        <tissue evidence="1">Roots</tissue>
    </source>
</reference>
<protein>
    <submittedName>
        <fullName evidence="1">Uncharacterized protein</fullName>
    </submittedName>
</protein>
<dbReference type="SUPFAM" id="SSF48452">
    <property type="entry name" value="TPR-like"/>
    <property type="match status" value="1"/>
</dbReference>
<dbReference type="PANTHER" id="PTHR46816:SF1">
    <property type="entry name" value="TETRATRICOPEPTIDE REPEAT (TPR)-LIKE SUPERFAMILY PROTEIN"/>
    <property type="match status" value="1"/>
</dbReference>